<feature type="region of interest" description="Disordered" evidence="1">
    <location>
        <begin position="1121"/>
        <end position="1177"/>
    </location>
</feature>
<evidence type="ECO:0000313" key="2">
    <source>
        <dbReference type="EnsemblMetazoa" id="RPRC009278-PA"/>
    </source>
</evidence>
<protein>
    <submittedName>
        <fullName evidence="2">Telomere-associated protein Rif1 N-terminal domain-containing protein</fullName>
    </submittedName>
</protein>
<sequence>MNLKKGQNYNRVVTFLKECPNKLTLYPELKEDLKFLCTPEVKENIKLDLPQILPGVLVLSAVTEESVVQEIVSLFSVINDIVSSNVSLKTEPWWREMENNIVPNKFCSGLTALIEKNSEFWAQIWIFAVSLMINDTQLQGSTVNSLLKIMEVAFKKSLSDTTTIMDKAFFCWIKFIEIFTSNPRILHSKKLIGLLVRPLTIPMGPKSHIKIIQTYKLIFEKVGKTEDKSIVIDIINSFIQYSYMKNGDSFSKTHPNECCETLLELINEKNTFRKMYILPVLSVLTHCVENCSNVVDINDYEQYLKDIISQRQKLLKNNEILKGYEAFREHLKNRELPIISPELLNKLLISNSLSPKILADLLEYKDFRTKTLATYFKQFINNINSEGDKKETSCAKQMEAWDTLCAAFNLFVNSETYELQEIDPQIFKPLILLPLKTHAKVSKLHRKLITDLKADKGDKIKESKTPSPKVRSPLMTGSNFLHRLAKSEEKKAVNVVSLGLGDRNIKTTLKTNRDNVESNKCPNSNEKVSIKDKEKEDTNIPLIKEEVTLPKTVNIIVTNNIVNNVNNVPIIKTPEDNLKLVRTLQNGDCRFSSSTKKSSVTTKTSISYFEDDTQVKTPLTEHQKEKLTQRKSDIPALYQDLSQDTQSISSLLDKNTPPEVVVTMVESKKTLNSEGKKSDNAEQADRSLDVIEVTPPAQNLLTTPTKSSPHLTASKKLNFEGLVKANSPVPANSTLKEFKNNLEENCINTPSRRISNRKTTSKYGVNRVITPTKDSDDISGISLLIEGLNKKNFVKQERSSKKLKQKEYVSVDNEELSVRNEKCEGVIKEAEDSKSISETNLAKSFAVDCVEQQEKESRVEQNKSKLDVSKIKEEGDGIINGHHVKADAIQDIVELSVNINQFHENGQSNGHEKSKHAVIGESKKVREKSDLLLSNNVEICKPMLDEELIQPTQVKEIVETNKSSQAERIINPTTKAREEGSPCVAGGQDDKSEQSSSEKIVGDTTPSQKIRRRRRKLPPSPFSPKLTRSKKLSLQGKDKSPKSPKEPKTKIRAPKPNTESFSSDSNDSLTGITSLEKIIDTTGEQVAVNNLLKKIEEENSITPTNEQHITKAKVQIITETKSNEENVSEKHSLEECNENSEPIKTSRKRKMQSLPGENDHNTSDLKTVNSLKKRKQRRTLGISRVNSNSPRLASGLEHWLYKKNKTPAQKIDINKEAPVKKEDEISENTTNTAAVVLNSNKNETNSTEASENVEVPVKEKIIENKKPKESLSDRIENPKRIQQAVPLEECDTEIIPSEEMISNDSQNLELFPNEIIACSQDIEDSDSIFSSALKKAKLKLLNEMSTGTISNIPSKKELPEGTIEVSSSDKLLTDCSKANEISPTVTEVEKLANGMKACDLILKGIEVEKNIIIYVEEPSIAATEDIEMTQMENEKHEVHVETLTGEDVATLSSQNEELSLESDLSLNNEKAGRSTAVSEMCKSTEQSENNLLLTTPSEVVQMISNCNDSIIIPDKSTENIKTIELDKNIILITSDVKEPASKMTEKSCPAHGDFIGEIKPNNESEQNQIDIEMLKSGTEDNVSPDKLNTEKLLEISSSENQNDSEHLFKTDTPKKRGARFIHTTEKEEDGGDNAEDRRRRNFRLKRITLDDRSSLTSSGRSKHMIQLAQQGQHSRISTPRRRPNIVPITYGSNWPTGPTEEWVGIRPSTPGTCVSPGILKPSPVSSPANSIVSPPAKKKRVNFLDPPVSTGLLYQKGSKIGIGQLQYAETSPSKKRLLIREEEEVNTEKKIKIHADDEGKELEPAVEIEISSDESIEMLQVAENEISDNISLNEAQNLVSLDKESIGKSENLSANTKEVITEKTSENSLEKLGEIPENTFEKSEISSDNCNIQFTSTSKEVEESLSFTKVLSENSEMDINEDLSEKIPSEQELKLYVNDDEFLNNLAACLNTNGEPLSWLQRLLTLVVVGAKK</sequence>
<dbReference type="STRING" id="13249.T1HZ08"/>
<dbReference type="EnsemblMetazoa" id="RPRC009278-RA">
    <property type="protein sequence ID" value="RPRC009278-PA"/>
    <property type="gene ID" value="RPRC009278"/>
</dbReference>
<keyword evidence="3" id="KW-1185">Reference proteome</keyword>
<feature type="compositionally biased region" description="Basic and acidic residues" evidence="1">
    <location>
        <begin position="1121"/>
        <end position="1134"/>
    </location>
</feature>
<dbReference type="OMA" id="WWREMEN"/>
<feature type="region of interest" description="Disordered" evidence="1">
    <location>
        <begin position="959"/>
        <end position="1069"/>
    </location>
</feature>
<name>T1HZ08_RHOPR</name>
<dbReference type="Proteomes" id="UP000015103">
    <property type="component" value="Unassembled WGS sequence"/>
</dbReference>
<dbReference type="VEuPathDB" id="VectorBase:RPRC009278"/>
<evidence type="ECO:0000256" key="1">
    <source>
        <dbReference type="SAM" id="MobiDB-lite"/>
    </source>
</evidence>
<proteinExistence type="predicted"/>
<feature type="compositionally biased region" description="Polar residues" evidence="1">
    <location>
        <begin position="994"/>
        <end position="1008"/>
    </location>
</feature>
<feature type="compositionally biased region" description="Polar residues" evidence="1">
    <location>
        <begin position="960"/>
        <end position="974"/>
    </location>
</feature>
<feature type="region of interest" description="Disordered" evidence="1">
    <location>
        <begin position="1669"/>
        <end position="1692"/>
    </location>
</feature>
<evidence type="ECO:0000313" key="3">
    <source>
        <dbReference type="Proteomes" id="UP000015103"/>
    </source>
</evidence>
<organism evidence="2 3">
    <name type="scientific">Rhodnius prolixus</name>
    <name type="common">Triatomid bug</name>
    <dbReference type="NCBI Taxonomy" id="13249"/>
    <lineage>
        <taxon>Eukaryota</taxon>
        <taxon>Metazoa</taxon>
        <taxon>Ecdysozoa</taxon>
        <taxon>Arthropoda</taxon>
        <taxon>Hexapoda</taxon>
        <taxon>Insecta</taxon>
        <taxon>Pterygota</taxon>
        <taxon>Neoptera</taxon>
        <taxon>Paraneoptera</taxon>
        <taxon>Hemiptera</taxon>
        <taxon>Heteroptera</taxon>
        <taxon>Panheteroptera</taxon>
        <taxon>Cimicomorpha</taxon>
        <taxon>Reduviidae</taxon>
        <taxon>Triatominae</taxon>
        <taxon>Rhodnius</taxon>
    </lineage>
</organism>
<feature type="compositionally biased region" description="Polar residues" evidence="1">
    <location>
        <begin position="1057"/>
        <end position="1069"/>
    </location>
</feature>
<dbReference type="InParanoid" id="T1HZ08"/>
<accession>T1HZ08</accession>
<dbReference type="HOGENOM" id="CLU_234395_0_0_1"/>
<dbReference type="EMBL" id="ACPB03009437">
    <property type="status" value="NOT_ANNOTATED_CDS"/>
    <property type="molecule type" value="Genomic_DNA"/>
</dbReference>
<reference evidence="2" key="1">
    <citation type="submission" date="2015-05" db="UniProtKB">
        <authorList>
            <consortium name="EnsemblMetazoa"/>
        </authorList>
    </citation>
    <scope>IDENTIFICATION</scope>
</reference>
<feature type="compositionally biased region" description="Basic and acidic residues" evidence="1">
    <location>
        <begin position="1036"/>
        <end position="1049"/>
    </location>
</feature>